<name>A0A7S4PHE2_GUITH</name>
<dbReference type="SUPFAM" id="SSF49899">
    <property type="entry name" value="Concanavalin A-like lectins/glucanases"/>
    <property type="match status" value="1"/>
</dbReference>
<organism evidence="1">
    <name type="scientific">Guillardia theta</name>
    <name type="common">Cryptophyte</name>
    <name type="synonym">Cryptomonas phi</name>
    <dbReference type="NCBI Taxonomy" id="55529"/>
    <lineage>
        <taxon>Eukaryota</taxon>
        <taxon>Cryptophyceae</taxon>
        <taxon>Pyrenomonadales</taxon>
        <taxon>Geminigeraceae</taxon>
        <taxon>Guillardia</taxon>
    </lineage>
</organism>
<protein>
    <submittedName>
        <fullName evidence="1">Uncharacterized protein</fullName>
    </submittedName>
</protein>
<sequence>MSFVVEELLYPMHKKFFYSNETLTFPSDGSIANEYRIKQGGLFTIDWSHFGSIDLKQEGASVLPRNFVRNGYPVLVDGNGTLIRLELWYKFDLATGMVNDSSGNDFNASLSYGMKYSTQGIKGTNSAIFQTSLDSSLQISIDLDLQQNVGYSIAVWIMFTVKSGRNSVAINFGNEAGTSRFIIGRYEDSQYLIFGLFSGNRSVLNLTSFPGIDDQWHHYVLSLLPGAEPSGNNSVTLWIDGNEYFTSRTVPEYVNLLSGSPRTWFLGKPARWTDMSFDGQMDDLRLYRQPLTNSQVNILFYGNLYHLRYFYTNQSNIVVSNIGISRLPGSTVDQESFLASLSSSIATSRIEFNSTSSQFAVNSSRIATNLSYSAESYDFQVGISRAYSPLSFQLPGKIRVLPADAHAIIRVDKPLATSKHIILNGSLSYDSQTGPSSVDYNLEWKCFEQFSKCLFMNAPYSGAVLNISTLALQPNTRYEFELRVSTSDGRESSCFVEILADSNRGLQFFTISRVNLSEVWDRFEGNVSIILVDSQHPVLSLKEVGYFPPLHEMANLISFSSLQANIASFKLPFIDGYQIQVKPMRYRLPGLLTSLLFLDKSLTQLRRGVCNIYEDSFYISNLTVPVSGIAVECSSFYSRDVPLTYKFAADLNGKQMSFLRTFEPTLVWYIFPSGNLQMTVTVQDSKGAIQQVKTNRVAINGSRTLIDISSYSSTFIMDFWLVSQDYQSTLQYIFVACIQGLNSDSLTVVLQSLKGIAGVLIQSNSFDLAVLEALNLVIETQQAFGMIHYQLLLDLLKGISYSSVLGGVITFQNAELVGNISSQLVRLSQKSAQNPDIQKYILNAAILFLQTCFSVLNYSDLVMSPLCSYSPTVTTCVRNLFFQSDSVIDIAQDQKASITLTQEVNAFLVFNYLPNTQGMPGSIVSGLLTLSLVDDKVTGACSTSPCYFELELPADVSHLPPSMQDQFFAGTGAVCGTWNKATGGASSSNCNLISTTRSLNMWGESTGYGTVKCMCRLQDGTFAAIINASHTKFVAPSPISNDVYMLHSGSNLAVDLFVQSVGIPIIHVMDNMAQVAISPEKSVVVKDCGCSLYQFRYTNFQLKTQNFSLAFYLIDGNATRETISLFVQVLFCQDVLLPGQNVIDLAQRHHLDWQALLTLNSEILNPKEIYLQPPRRLWTCSETLQDWGHCKLEGLTGFAILRIGKIHRIHAERLLGVIHSYRASFTQIVKNNVGRLGISKNITDFSSYESMVLNSTIANNIAPEGEEVCIVSDLSDVCYV</sequence>
<evidence type="ECO:0000313" key="1">
    <source>
        <dbReference type="EMBL" id="CAE2335244.1"/>
    </source>
</evidence>
<dbReference type="InterPro" id="IPR013320">
    <property type="entry name" value="ConA-like_dom_sf"/>
</dbReference>
<dbReference type="Pfam" id="PF13385">
    <property type="entry name" value="Laminin_G_3"/>
    <property type="match status" value="1"/>
</dbReference>
<dbReference type="AlphaFoldDB" id="A0A7S4PHE2"/>
<dbReference type="EMBL" id="HBKN01045653">
    <property type="protein sequence ID" value="CAE2335244.1"/>
    <property type="molecule type" value="Transcribed_RNA"/>
</dbReference>
<accession>A0A7S4PHE2</accession>
<proteinExistence type="predicted"/>
<gene>
    <name evidence="1" type="ORF">GTHE00462_LOCUS35728</name>
</gene>
<reference evidence="1" key="1">
    <citation type="submission" date="2021-01" db="EMBL/GenBank/DDBJ databases">
        <authorList>
            <person name="Corre E."/>
            <person name="Pelletier E."/>
            <person name="Niang G."/>
            <person name="Scheremetjew M."/>
            <person name="Finn R."/>
            <person name="Kale V."/>
            <person name="Holt S."/>
            <person name="Cochrane G."/>
            <person name="Meng A."/>
            <person name="Brown T."/>
            <person name="Cohen L."/>
        </authorList>
    </citation>
    <scope>NUCLEOTIDE SEQUENCE</scope>
    <source>
        <strain evidence="1">CCMP 2712</strain>
    </source>
</reference>
<dbReference type="Gene3D" id="2.60.120.200">
    <property type="match status" value="1"/>
</dbReference>